<keyword evidence="2 5" id="KW-0808">Transferase</keyword>
<comment type="caution">
    <text evidence="5">The sequence shown here is derived from an EMBL/GenBank/DDBJ whole genome shotgun (WGS) entry which is preliminary data.</text>
</comment>
<gene>
    <name evidence="2 5" type="primary">thiL</name>
    <name evidence="5" type="ORF">FHP08_10025</name>
</gene>
<reference evidence="5 6" key="1">
    <citation type="submission" date="2019-06" db="EMBL/GenBank/DDBJ databases">
        <title>Quisquiliibacterium sp. nov., isolated from a maize field.</title>
        <authorList>
            <person name="Lin S.-Y."/>
            <person name="Tsai C.-F."/>
            <person name="Young C.-C."/>
        </authorList>
    </citation>
    <scope>NUCLEOTIDE SEQUENCE [LARGE SCALE GENOMIC DNA]</scope>
    <source>
        <strain evidence="5 6">CC-CFT501</strain>
    </source>
</reference>
<dbReference type="GO" id="GO:0000287">
    <property type="term" value="F:magnesium ion binding"/>
    <property type="evidence" value="ECO:0007669"/>
    <property type="project" value="UniProtKB-UniRule"/>
</dbReference>
<accession>A0A5C8NZA1</accession>
<feature type="binding site" evidence="2">
    <location>
        <position position="210"/>
    </location>
    <ligand>
        <name>Mg(2+)</name>
        <dbReference type="ChEBI" id="CHEBI:18420"/>
        <label>3</label>
    </ligand>
</feature>
<evidence type="ECO:0000313" key="6">
    <source>
        <dbReference type="Proteomes" id="UP000321548"/>
    </source>
</evidence>
<dbReference type="AlphaFoldDB" id="A0A5C8NZA1"/>
<feature type="binding site" evidence="2">
    <location>
        <position position="30"/>
    </location>
    <ligand>
        <name>Mg(2+)</name>
        <dbReference type="ChEBI" id="CHEBI:18420"/>
        <label>3</label>
    </ligand>
</feature>
<dbReference type="InterPro" id="IPR010918">
    <property type="entry name" value="PurM-like_C_dom"/>
</dbReference>
<feature type="binding site" evidence="2">
    <location>
        <position position="76"/>
    </location>
    <ligand>
        <name>Mg(2+)</name>
        <dbReference type="ChEBI" id="CHEBI:18420"/>
        <label>2</label>
    </ligand>
</feature>
<dbReference type="InterPro" id="IPR036676">
    <property type="entry name" value="PurM-like_C_sf"/>
</dbReference>
<dbReference type="GO" id="GO:0009228">
    <property type="term" value="P:thiamine biosynthetic process"/>
    <property type="evidence" value="ECO:0007669"/>
    <property type="project" value="UniProtKB-KW"/>
</dbReference>
<dbReference type="GO" id="GO:0009229">
    <property type="term" value="P:thiamine diphosphate biosynthetic process"/>
    <property type="evidence" value="ECO:0007669"/>
    <property type="project" value="UniProtKB-UniRule"/>
</dbReference>
<feature type="binding site" evidence="2">
    <location>
        <position position="213"/>
    </location>
    <ligand>
        <name>Mg(2+)</name>
        <dbReference type="ChEBI" id="CHEBI:18420"/>
        <label>5</label>
    </ligand>
</feature>
<feature type="binding site" evidence="2">
    <location>
        <position position="316"/>
    </location>
    <ligand>
        <name>substrate</name>
    </ligand>
</feature>
<name>A0A5C8NZA1_9BURK</name>
<comment type="caution">
    <text evidence="2">Lacks conserved residue(s) required for the propagation of feature annotation.</text>
</comment>
<evidence type="ECO:0000256" key="1">
    <source>
        <dbReference type="ARBA" id="ARBA00022977"/>
    </source>
</evidence>
<dbReference type="NCBIfam" id="TIGR01379">
    <property type="entry name" value="thiL"/>
    <property type="match status" value="1"/>
</dbReference>
<dbReference type="InterPro" id="IPR006283">
    <property type="entry name" value="ThiL-like"/>
</dbReference>
<dbReference type="PIRSF" id="PIRSF005303">
    <property type="entry name" value="Thiam_monoph_kin"/>
    <property type="match status" value="1"/>
</dbReference>
<dbReference type="SUPFAM" id="SSF56042">
    <property type="entry name" value="PurM C-terminal domain-like"/>
    <property type="match status" value="1"/>
</dbReference>
<feature type="binding site" evidence="2">
    <location>
        <begin position="122"/>
        <end position="123"/>
    </location>
    <ligand>
        <name>ATP</name>
        <dbReference type="ChEBI" id="CHEBI:30616"/>
    </ligand>
</feature>
<dbReference type="CDD" id="cd02194">
    <property type="entry name" value="ThiL"/>
    <property type="match status" value="1"/>
</dbReference>
<dbReference type="InterPro" id="IPR036921">
    <property type="entry name" value="PurM-like_N_sf"/>
</dbReference>
<evidence type="ECO:0000259" key="3">
    <source>
        <dbReference type="Pfam" id="PF00586"/>
    </source>
</evidence>
<dbReference type="RefSeq" id="WP_147704375.1">
    <property type="nucleotide sequence ID" value="NZ_VDUY01000003.1"/>
</dbReference>
<evidence type="ECO:0000259" key="4">
    <source>
        <dbReference type="Pfam" id="PF02769"/>
    </source>
</evidence>
<feature type="binding site" evidence="2">
    <location>
        <position position="123"/>
    </location>
    <ligand>
        <name>Mg(2+)</name>
        <dbReference type="ChEBI" id="CHEBI:18420"/>
        <label>1</label>
    </ligand>
</feature>
<feature type="binding site" evidence="2">
    <location>
        <position position="30"/>
    </location>
    <ligand>
        <name>Mg(2+)</name>
        <dbReference type="ChEBI" id="CHEBI:18420"/>
        <label>4</label>
    </ligand>
</feature>
<dbReference type="SUPFAM" id="SSF55326">
    <property type="entry name" value="PurM N-terminal domain-like"/>
    <property type="match status" value="1"/>
</dbReference>
<dbReference type="GO" id="GO:0005524">
    <property type="term" value="F:ATP binding"/>
    <property type="evidence" value="ECO:0007669"/>
    <property type="project" value="UniProtKB-UniRule"/>
</dbReference>
<feature type="binding site" evidence="2">
    <location>
        <position position="48"/>
    </location>
    <ligand>
        <name>Mg(2+)</name>
        <dbReference type="ChEBI" id="CHEBI:18420"/>
        <label>2</label>
    </ligand>
</feature>
<feature type="binding site" evidence="2">
    <location>
        <position position="47"/>
    </location>
    <ligand>
        <name>Mg(2+)</name>
        <dbReference type="ChEBI" id="CHEBI:18420"/>
        <label>1</label>
    </ligand>
</feature>
<dbReference type="EC" id="2.7.4.16" evidence="2"/>
<organism evidence="5 6">
    <name type="scientific">Zeimonas arvi</name>
    <dbReference type="NCBI Taxonomy" id="2498847"/>
    <lineage>
        <taxon>Bacteria</taxon>
        <taxon>Pseudomonadati</taxon>
        <taxon>Pseudomonadota</taxon>
        <taxon>Betaproteobacteria</taxon>
        <taxon>Burkholderiales</taxon>
        <taxon>Burkholderiaceae</taxon>
        <taxon>Zeimonas</taxon>
    </lineage>
</organism>
<dbReference type="Gene3D" id="3.30.1330.10">
    <property type="entry name" value="PurM-like, N-terminal domain"/>
    <property type="match status" value="1"/>
</dbReference>
<dbReference type="OrthoDB" id="9802811at2"/>
<keyword evidence="6" id="KW-1185">Reference proteome</keyword>
<comment type="function">
    <text evidence="2">Catalyzes the ATP-dependent phosphorylation of thiamine-monophosphate (TMP) to form thiamine-pyrophosphate (TPP), the active form of vitamin B1.</text>
</comment>
<keyword evidence="1 2" id="KW-0784">Thiamine biosynthesis</keyword>
<dbReference type="PANTHER" id="PTHR30270:SF0">
    <property type="entry name" value="THIAMINE-MONOPHOSPHATE KINASE"/>
    <property type="match status" value="1"/>
</dbReference>
<feature type="binding site" evidence="2">
    <location>
        <position position="147"/>
    </location>
    <ligand>
        <name>ATP</name>
        <dbReference type="ChEBI" id="CHEBI:30616"/>
    </ligand>
</feature>
<keyword evidence="2" id="KW-0067">ATP-binding</keyword>
<feature type="binding site" evidence="2">
    <location>
        <position position="212"/>
    </location>
    <ligand>
        <name>ATP</name>
        <dbReference type="ChEBI" id="CHEBI:30616"/>
    </ligand>
</feature>
<feature type="binding site" evidence="2">
    <location>
        <position position="55"/>
    </location>
    <ligand>
        <name>substrate</name>
    </ligand>
</feature>
<feature type="domain" description="PurM-like C-terminal" evidence="4">
    <location>
        <begin position="151"/>
        <end position="302"/>
    </location>
</feature>
<dbReference type="Proteomes" id="UP000321548">
    <property type="component" value="Unassembled WGS sequence"/>
</dbReference>
<feature type="binding site" evidence="2">
    <location>
        <position position="260"/>
    </location>
    <ligand>
        <name>substrate</name>
    </ligand>
</feature>
<dbReference type="Gene3D" id="3.90.650.10">
    <property type="entry name" value="PurM-like C-terminal domain"/>
    <property type="match status" value="1"/>
</dbReference>
<proteinExistence type="inferred from homology"/>
<protein>
    <recommendedName>
        <fullName evidence="2">Thiamine-monophosphate kinase</fullName>
        <shortName evidence="2">TMP kinase</shortName>
        <shortName evidence="2">Thiamine-phosphate kinase</shortName>
        <ecNumber evidence="2">2.7.4.16</ecNumber>
    </recommendedName>
</protein>
<dbReference type="UniPathway" id="UPA00060">
    <property type="reaction ID" value="UER00142"/>
</dbReference>
<evidence type="ECO:0000313" key="5">
    <source>
        <dbReference type="EMBL" id="TXL66460.1"/>
    </source>
</evidence>
<keyword evidence="2" id="KW-0460">Magnesium</keyword>
<comment type="similarity">
    <text evidence="2">Belongs to the thiamine-monophosphate kinase family.</text>
</comment>
<dbReference type="InterPro" id="IPR016188">
    <property type="entry name" value="PurM-like_N"/>
</dbReference>
<keyword evidence="2" id="KW-0547">Nucleotide-binding</keyword>
<feature type="domain" description="PurM-like N-terminal" evidence="3">
    <location>
        <begin position="28"/>
        <end position="139"/>
    </location>
</feature>
<feature type="binding site" evidence="2">
    <location>
        <position position="76"/>
    </location>
    <ligand>
        <name>Mg(2+)</name>
        <dbReference type="ChEBI" id="CHEBI:18420"/>
        <label>4</label>
    </ligand>
</feature>
<feature type="binding site" evidence="2">
    <location>
        <position position="48"/>
    </location>
    <ligand>
        <name>Mg(2+)</name>
        <dbReference type="ChEBI" id="CHEBI:18420"/>
        <label>1</label>
    </ligand>
</feature>
<comment type="miscellaneous">
    <text evidence="2">Reaction mechanism of ThiL seems to utilize a direct, inline transfer of the gamma-phosphate of ATP to TMP rather than a phosphorylated enzyme intermediate.</text>
</comment>
<comment type="catalytic activity">
    <reaction evidence="2">
        <text>thiamine phosphate + ATP = thiamine diphosphate + ADP</text>
        <dbReference type="Rhea" id="RHEA:15913"/>
        <dbReference type="ChEBI" id="CHEBI:30616"/>
        <dbReference type="ChEBI" id="CHEBI:37575"/>
        <dbReference type="ChEBI" id="CHEBI:58937"/>
        <dbReference type="ChEBI" id="CHEBI:456216"/>
        <dbReference type="EC" id="2.7.4.16"/>
    </reaction>
</comment>
<dbReference type="Pfam" id="PF00586">
    <property type="entry name" value="AIRS"/>
    <property type="match status" value="1"/>
</dbReference>
<dbReference type="EMBL" id="VDUY01000003">
    <property type="protein sequence ID" value="TXL66460.1"/>
    <property type="molecule type" value="Genomic_DNA"/>
</dbReference>
<comment type="pathway">
    <text evidence="2">Cofactor biosynthesis; thiamine diphosphate biosynthesis; thiamine diphosphate from thiamine phosphate: step 1/1.</text>
</comment>
<dbReference type="PANTHER" id="PTHR30270">
    <property type="entry name" value="THIAMINE-MONOPHOSPHATE KINASE"/>
    <property type="match status" value="1"/>
</dbReference>
<dbReference type="Pfam" id="PF02769">
    <property type="entry name" value="AIRS_C"/>
    <property type="match status" value="1"/>
</dbReference>
<evidence type="ECO:0000256" key="2">
    <source>
        <dbReference type="HAMAP-Rule" id="MF_02128"/>
    </source>
</evidence>
<dbReference type="HAMAP" id="MF_02128">
    <property type="entry name" value="TMP_kinase"/>
    <property type="match status" value="1"/>
</dbReference>
<keyword evidence="2" id="KW-0479">Metal-binding</keyword>
<sequence length="320" mass="33582">MAGPLGEFQLIGRFFDRGPARKALLGIGDDCALLGAPACGEGLAIATDMLVGGRHVFDDVEPEALGHKGLAVNLSDLAAMGARPLAFTLALALPQADEAWLRGFSRGMFALADRFDCELIGGDTTRGPLNVCITVIGQVPAGSALRRDGAQPGDDLWVSGELGAAAFAVAERQAGRPLPADHPARVRLDRPEPRVALGLALRHLARAAIDVSDGLAGDLGHLLERSRVGARLVWPAVPVAPALRGLPGARRMQLALAGGDDYELLFAAAPENRVAIEALGPRLGLQLSRIGAFDAGDSMRLVDERDRPIAFEGHGFDHFA</sequence>
<feature type="binding site" evidence="2">
    <location>
        <position position="76"/>
    </location>
    <ligand>
        <name>Mg(2+)</name>
        <dbReference type="ChEBI" id="CHEBI:18420"/>
        <label>3</label>
    </ligand>
</feature>
<dbReference type="GO" id="GO:0009030">
    <property type="term" value="F:thiamine-phosphate kinase activity"/>
    <property type="evidence" value="ECO:0007669"/>
    <property type="project" value="UniProtKB-UniRule"/>
</dbReference>
<keyword evidence="2 5" id="KW-0418">Kinase</keyword>